<dbReference type="SMART" id="SM00212">
    <property type="entry name" value="UBCc"/>
    <property type="match status" value="1"/>
</dbReference>
<evidence type="ECO:0000256" key="1">
    <source>
        <dbReference type="ARBA" id="ARBA00012486"/>
    </source>
</evidence>
<evidence type="ECO:0000256" key="4">
    <source>
        <dbReference type="ARBA" id="ARBA00022786"/>
    </source>
</evidence>
<dbReference type="InterPro" id="IPR036047">
    <property type="entry name" value="F-box-like_dom_sf"/>
</dbReference>
<dbReference type="Gene3D" id="3.10.110.10">
    <property type="entry name" value="Ubiquitin Conjugating Enzyme"/>
    <property type="match status" value="1"/>
</dbReference>
<dbReference type="GO" id="GO:0005524">
    <property type="term" value="F:ATP binding"/>
    <property type="evidence" value="ECO:0007669"/>
    <property type="project" value="UniProtKB-KW"/>
</dbReference>
<keyword evidence="4" id="KW-0833">Ubl conjugation pathway</keyword>
<dbReference type="SUPFAM" id="SSF54495">
    <property type="entry name" value="UBC-like"/>
    <property type="match status" value="1"/>
</dbReference>
<dbReference type="InterPro" id="IPR016135">
    <property type="entry name" value="UBQ-conjugating_enzyme/RWD"/>
</dbReference>
<organism evidence="9 10">
    <name type="scientific">Polypedilum vanderplanki</name>
    <name type="common">Sleeping chironomid midge</name>
    <dbReference type="NCBI Taxonomy" id="319348"/>
    <lineage>
        <taxon>Eukaryota</taxon>
        <taxon>Metazoa</taxon>
        <taxon>Ecdysozoa</taxon>
        <taxon>Arthropoda</taxon>
        <taxon>Hexapoda</taxon>
        <taxon>Insecta</taxon>
        <taxon>Pterygota</taxon>
        <taxon>Neoptera</taxon>
        <taxon>Endopterygota</taxon>
        <taxon>Diptera</taxon>
        <taxon>Nematocera</taxon>
        <taxon>Chironomoidea</taxon>
        <taxon>Chironomidae</taxon>
        <taxon>Chironominae</taxon>
        <taxon>Polypedilum</taxon>
        <taxon>Polypedilum</taxon>
    </lineage>
</organism>
<dbReference type="EMBL" id="JADBJN010000001">
    <property type="protein sequence ID" value="KAG5684765.1"/>
    <property type="molecule type" value="Genomic_DNA"/>
</dbReference>
<feature type="domain" description="F-box" evidence="8">
    <location>
        <begin position="138"/>
        <end position="187"/>
    </location>
</feature>
<keyword evidence="5" id="KW-0067">ATP-binding</keyword>
<keyword evidence="3" id="KW-0547">Nucleotide-binding</keyword>
<name>A0A9J6CRV4_POLVA</name>
<evidence type="ECO:0000259" key="7">
    <source>
        <dbReference type="PROSITE" id="PS50127"/>
    </source>
</evidence>
<dbReference type="PROSITE" id="PS50181">
    <property type="entry name" value="FBOX"/>
    <property type="match status" value="1"/>
</dbReference>
<reference evidence="9" key="1">
    <citation type="submission" date="2021-03" db="EMBL/GenBank/DDBJ databases">
        <title>Chromosome level genome of the anhydrobiotic midge Polypedilum vanderplanki.</title>
        <authorList>
            <person name="Yoshida Y."/>
            <person name="Kikawada T."/>
            <person name="Gusev O."/>
        </authorList>
    </citation>
    <scope>NUCLEOTIDE SEQUENCE</scope>
    <source>
        <strain evidence="9">NIAS01</strain>
        <tissue evidence="9">Whole body or cell culture</tissue>
    </source>
</reference>
<dbReference type="Pfam" id="PF00179">
    <property type="entry name" value="UQ_con"/>
    <property type="match status" value="1"/>
</dbReference>
<dbReference type="Proteomes" id="UP001107558">
    <property type="component" value="Chromosome 1"/>
</dbReference>
<proteinExistence type="predicted"/>
<gene>
    <name evidence="9" type="ORF">PVAND_013978</name>
</gene>
<dbReference type="OrthoDB" id="9973183at2759"/>
<dbReference type="GO" id="GO:0061631">
    <property type="term" value="F:ubiquitin conjugating enzyme activity"/>
    <property type="evidence" value="ECO:0007669"/>
    <property type="project" value="UniProtKB-EC"/>
</dbReference>
<dbReference type="InterPro" id="IPR000608">
    <property type="entry name" value="UBC"/>
</dbReference>
<protein>
    <recommendedName>
        <fullName evidence="1">E2 ubiquitin-conjugating enzyme</fullName>
        <ecNumber evidence="1">2.3.2.23</ecNumber>
    </recommendedName>
</protein>
<feature type="domain" description="UBC core" evidence="7">
    <location>
        <begin position="238"/>
        <end position="385"/>
    </location>
</feature>
<dbReference type="AlphaFoldDB" id="A0A9J6CRV4"/>
<dbReference type="EC" id="2.3.2.23" evidence="1"/>
<dbReference type="InterPro" id="IPR001810">
    <property type="entry name" value="F-box_dom"/>
</dbReference>
<evidence type="ECO:0000256" key="6">
    <source>
        <dbReference type="SAM" id="MobiDB-lite"/>
    </source>
</evidence>
<accession>A0A9J6CRV4</accession>
<evidence type="ECO:0000313" key="10">
    <source>
        <dbReference type="Proteomes" id="UP001107558"/>
    </source>
</evidence>
<evidence type="ECO:0000256" key="3">
    <source>
        <dbReference type="ARBA" id="ARBA00022741"/>
    </source>
</evidence>
<dbReference type="SUPFAM" id="SSF81383">
    <property type="entry name" value="F-box domain"/>
    <property type="match status" value="1"/>
</dbReference>
<feature type="region of interest" description="Disordered" evidence="6">
    <location>
        <begin position="75"/>
        <end position="98"/>
    </location>
</feature>
<keyword evidence="10" id="KW-1185">Reference proteome</keyword>
<evidence type="ECO:0000256" key="5">
    <source>
        <dbReference type="ARBA" id="ARBA00022840"/>
    </source>
</evidence>
<dbReference type="CDD" id="cd23826">
    <property type="entry name" value="UEV_Morgue-like"/>
    <property type="match status" value="1"/>
</dbReference>
<dbReference type="PANTHER" id="PTHR24068">
    <property type="entry name" value="UBIQUITIN-CONJUGATING ENZYME E2"/>
    <property type="match status" value="1"/>
</dbReference>
<keyword evidence="2" id="KW-0808">Transferase</keyword>
<sequence length="400" mass="46269">MASGPSKNVTNNSIDGEEEYSEFCENFTFSGNEQCFICNGYYGPNFSEPICGVCHSFVFHNDDEIEIENHNLTKFSDDNEEDSGNEEPNNQQEFDDNSEVDNVNINFMNRRLNVDPPRDVGEFLDLLSRPRQNDIIQNEIVQTLPVEILLKIFSYLDDISLWTCSEVCKKWKTILERNIPQAFWKRHLKERFPLFQQITQVTNWMEMYCSLMKSCFCRICLVHMANKTPIHQGGVNHLRARRLRSDIRSIAQEGSAGAIDAVPLDEQETHWQACIIGPKDSAYEGGKFLLYIRFPYNYPMTPPYCRFLTKIIHPNVSRHGDLGIDIIQHNWSISITISKLLLSVQSLLTDPFTDICMEPAIGKLYENENEKFNALARSWTWKYAMTELFPNPNIFSNSLK</sequence>
<dbReference type="FunFam" id="3.10.110.10:FF:000060">
    <property type="entry name" value="Ubiquitin conjugating enzyme (UbcB)"/>
    <property type="match status" value="1"/>
</dbReference>
<dbReference type="Gene3D" id="1.20.1280.50">
    <property type="match status" value="1"/>
</dbReference>
<dbReference type="PROSITE" id="PS50127">
    <property type="entry name" value="UBC_2"/>
    <property type="match status" value="1"/>
</dbReference>
<dbReference type="CDD" id="cd09917">
    <property type="entry name" value="F-box_SF"/>
    <property type="match status" value="1"/>
</dbReference>
<comment type="caution">
    <text evidence="9">The sequence shown here is derived from an EMBL/GenBank/DDBJ whole genome shotgun (WGS) entry which is preliminary data.</text>
</comment>
<evidence type="ECO:0000313" key="9">
    <source>
        <dbReference type="EMBL" id="KAG5684765.1"/>
    </source>
</evidence>
<evidence type="ECO:0000259" key="8">
    <source>
        <dbReference type="PROSITE" id="PS50181"/>
    </source>
</evidence>
<dbReference type="SMART" id="SM00256">
    <property type="entry name" value="FBOX"/>
    <property type="match status" value="1"/>
</dbReference>
<evidence type="ECO:0000256" key="2">
    <source>
        <dbReference type="ARBA" id="ARBA00022679"/>
    </source>
</evidence>
<dbReference type="Pfam" id="PF12937">
    <property type="entry name" value="F-box-like"/>
    <property type="match status" value="1"/>
</dbReference>